<protein>
    <submittedName>
        <fullName evidence="1">Uncharacterized protein</fullName>
    </submittedName>
</protein>
<name>A0A8S9PTW5_BRACR</name>
<proteinExistence type="predicted"/>
<organism evidence="1 2">
    <name type="scientific">Brassica cretica</name>
    <name type="common">Mustard</name>
    <dbReference type="NCBI Taxonomy" id="69181"/>
    <lineage>
        <taxon>Eukaryota</taxon>
        <taxon>Viridiplantae</taxon>
        <taxon>Streptophyta</taxon>
        <taxon>Embryophyta</taxon>
        <taxon>Tracheophyta</taxon>
        <taxon>Spermatophyta</taxon>
        <taxon>Magnoliopsida</taxon>
        <taxon>eudicotyledons</taxon>
        <taxon>Gunneridae</taxon>
        <taxon>Pentapetalae</taxon>
        <taxon>rosids</taxon>
        <taxon>malvids</taxon>
        <taxon>Brassicales</taxon>
        <taxon>Brassicaceae</taxon>
        <taxon>Brassiceae</taxon>
        <taxon>Brassica</taxon>
    </lineage>
</organism>
<sequence length="163" mass="17681">MAANGVRRALQSSSSTGRILFSRSSSVPKLGKSAGFAFGNGSSSSRSSLRRLTSSRLDLRDCTEELGFLKMLKLGFCVTGSQWSWVQGCRLYLYTVLLLQPCSLRCCLSAIKAGVAFQKVLILLVFSLTLILHSECSLHWICDNPITLPASFGGAIACQIPRN</sequence>
<gene>
    <name evidence="1" type="ORF">F2Q69_00050611</name>
</gene>
<dbReference type="EMBL" id="QGKX02001347">
    <property type="protein sequence ID" value="KAF3526067.1"/>
    <property type="molecule type" value="Genomic_DNA"/>
</dbReference>
<comment type="caution">
    <text evidence="1">The sequence shown here is derived from an EMBL/GenBank/DDBJ whole genome shotgun (WGS) entry which is preliminary data.</text>
</comment>
<reference evidence="1" key="1">
    <citation type="submission" date="2019-12" db="EMBL/GenBank/DDBJ databases">
        <title>Genome sequencing and annotation of Brassica cretica.</title>
        <authorList>
            <person name="Studholme D.J."/>
            <person name="Sarris P."/>
        </authorList>
    </citation>
    <scope>NUCLEOTIDE SEQUENCE</scope>
    <source>
        <strain evidence="1">PFS-109/04</strain>
        <tissue evidence="1">Leaf</tissue>
    </source>
</reference>
<evidence type="ECO:0000313" key="1">
    <source>
        <dbReference type="EMBL" id="KAF3526067.1"/>
    </source>
</evidence>
<dbReference type="AlphaFoldDB" id="A0A8S9PTW5"/>
<dbReference type="Proteomes" id="UP000712600">
    <property type="component" value="Unassembled WGS sequence"/>
</dbReference>
<accession>A0A8S9PTW5</accession>
<evidence type="ECO:0000313" key="2">
    <source>
        <dbReference type="Proteomes" id="UP000712600"/>
    </source>
</evidence>